<dbReference type="PROSITE" id="PS50893">
    <property type="entry name" value="ABC_TRANSPORTER_2"/>
    <property type="match status" value="1"/>
</dbReference>
<dbReference type="InterPro" id="IPR027417">
    <property type="entry name" value="P-loop_NTPase"/>
</dbReference>
<name>A0ABV9EJ53_9ACTN</name>
<dbReference type="InterPro" id="IPR051120">
    <property type="entry name" value="ABC_AA/LPS_Transport"/>
</dbReference>
<dbReference type="InterPro" id="IPR003439">
    <property type="entry name" value="ABC_transporter-like_ATP-bd"/>
</dbReference>
<dbReference type="RefSeq" id="WP_262849703.1">
    <property type="nucleotide sequence ID" value="NZ_JANZYP010000089.1"/>
</dbReference>
<proteinExistence type="predicted"/>
<reference evidence="6" key="1">
    <citation type="journal article" date="2019" name="Int. J. Syst. Evol. Microbiol.">
        <title>The Global Catalogue of Microorganisms (GCM) 10K type strain sequencing project: providing services to taxonomists for standard genome sequencing and annotation.</title>
        <authorList>
            <consortium name="The Broad Institute Genomics Platform"/>
            <consortium name="The Broad Institute Genome Sequencing Center for Infectious Disease"/>
            <person name="Wu L."/>
            <person name="Ma J."/>
        </authorList>
    </citation>
    <scope>NUCLEOTIDE SEQUENCE [LARGE SCALE GENOMIC DNA]</scope>
    <source>
        <strain evidence="6">CCUG 49560</strain>
    </source>
</reference>
<dbReference type="SMART" id="SM00382">
    <property type="entry name" value="AAA"/>
    <property type="match status" value="1"/>
</dbReference>
<dbReference type="PANTHER" id="PTHR45772">
    <property type="entry name" value="CONSERVED COMPONENT OF ABC TRANSPORTER FOR NATURAL AMINO ACIDS-RELATED"/>
    <property type="match status" value="1"/>
</dbReference>
<keyword evidence="6" id="KW-1185">Reference proteome</keyword>
<protein>
    <submittedName>
        <fullName evidence="5">ABC transporter ATP-binding protein</fullName>
    </submittedName>
</protein>
<evidence type="ECO:0000256" key="1">
    <source>
        <dbReference type="ARBA" id="ARBA00022448"/>
    </source>
</evidence>
<evidence type="ECO:0000313" key="6">
    <source>
        <dbReference type="Proteomes" id="UP001595891"/>
    </source>
</evidence>
<keyword evidence="1" id="KW-0813">Transport</keyword>
<organism evidence="5 6">
    <name type="scientific">Sphaerisporangium corydalis</name>
    <dbReference type="NCBI Taxonomy" id="1441875"/>
    <lineage>
        <taxon>Bacteria</taxon>
        <taxon>Bacillati</taxon>
        <taxon>Actinomycetota</taxon>
        <taxon>Actinomycetes</taxon>
        <taxon>Streptosporangiales</taxon>
        <taxon>Streptosporangiaceae</taxon>
        <taxon>Sphaerisporangium</taxon>
    </lineage>
</organism>
<keyword evidence="2" id="KW-0547">Nucleotide-binding</keyword>
<dbReference type="InterPro" id="IPR003593">
    <property type="entry name" value="AAA+_ATPase"/>
</dbReference>
<dbReference type="Proteomes" id="UP001595891">
    <property type="component" value="Unassembled WGS sequence"/>
</dbReference>
<dbReference type="EMBL" id="JBHSFN010000017">
    <property type="protein sequence ID" value="MFC4589652.1"/>
    <property type="molecule type" value="Genomic_DNA"/>
</dbReference>
<dbReference type="Gene3D" id="3.40.50.300">
    <property type="entry name" value="P-loop containing nucleotide triphosphate hydrolases"/>
    <property type="match status" value="1"/>
</dbReference>
<dbReference type="PANTHER" id="PTHR45772:SF7">
    <property type="entry name" value="AMINO ACID ABC TRANSPORTER ATP-BINDING PROTEIN"/>
    <property type="match status" value="1"/>
</dbReference>
<dbReference type="SUPFAM" id="SSF52540">
    <property type="entry name" value="P-loop containing nucleoside triphosphate hydrolases"/>
    <property type="match status" value="1"/>
</dbReference>
<dbReference type="GO" id="GO:0005524">
    <property type="term" value="F:ATP binding"/>
    <property type="evidence" value="ECO:0007669"/>
    <property type="project" value="UniProtKB-KW"/>
</dbReference>
<keyword evidence="3 5" id="KW-0067">ATP-binding</keyword>
<feature type="domain" description="ABC transporter" evidence="4">
    <location>
        <begin position="15"/>
        <end position="248"/>
    </location>
</feature>
<evidence type="ECO:0000256" key="3">
    <source>
        <dbReference type="ARBA" id="ARBA00022840"/>
    </source>
</evidence>
<evidence type="ECO:0000259" key="4">
    <source>
        <dbReference type="PROSITE" id="PS50893"/>
    </source>
</evidence>
<sequence>MSPSERLAARETDALSIRSVGMSFGSLSVLDGVSFGVAPGETLGLVGPNGAGKTTLLDIVAGARRCDGGQVLLSGRDVTRLAADRRCRLGLARTFQVPRPFGDLTVFENALVGAVRGAGLRGRAAYDDVRGALVLTDLLAVANAPASSLRLLDRKRLELARALAMRPRVLLLDEIAGGLTDPETAALVGTVRRVRDGGTAIVWVEHVLRALTQVATRLVCLSAGRVLAEGAPGEVLADLGVRAAYFGRSVL</sequence>
<accession>A0ABV9EJ53</accession>
<gene>
    <name evidence="5" type="ORF">ACFO8L_26435</name>
</gene>
<evidence type="ECO:0000256" key="2">
    <source>
        <dbReference type="ARBA" id="ARBA00022741"/>
    </source>
</evidence>
<dbReference type="Pfam" id="PF00005">
    <property type="entry name" value="ABC_tran"/>
    <property type="match status" value="1"/>
</dbReference>
<comment type="caution">
    <text evidence="5">The sequence shown here is derived from an EMBL/GenBank/DDBJ whole genome shotgun (WGS) entry which is preliminary data.</text>
</comment>
<evidence type="ECO:0000313" key="5">
    <source>
        <dbReference type="EMBL" id="MFC4589652.1"/>
    </source>
</evidence>